<evidence type="ECO:0000256" key="3">
    <source>
        <dbReference type="ARBA" id="ARBA00022679"/>
    </source>
</evidence>
<gene>
    <name evidence="6" type="ORF">PFCIRM138_02175</name>
</gene>
<dbReference type="PANTHER" id="PTHR42832">
    <property type="entry name" value="AMINO ACID AMINOTRANSFERASE"/>
    <property type="match status" value="1"/>
</dbReference>
<dbReference type="EC" id="2.6.1.-" evidence="4"/>
<keyword evidence="3 4" id="KW-0808">Transferase</keyword>
<dbReference type="EMBL" id="LM676436">
    <property type="protein sequence ID" value="CEP27551.1"/>
    <property type="molecule type" value="Genomic_DNA"/>
</dbReference>
<name>A0A068VUG1_PROFF</name>
<dbReference type="InterPro" id="IPR015422">
    <property type="entry name" value="PyrdxlP-dep_Trfase_small"/>
</dbReference>
<keyword evidence="2 4" id="KW-0032">Aminotransferase</keyword>
<dbReference type="Pfam" id="PF00155">
    <property type="entry name" value="Aminotran_1_2"/>
    <property type="match status" value="1"/>
</dbReference>
<evidence type="ECO:0000256" key="4">
    <source>
        <dbReference type="RuleBase" id="RU000481"/>
    </source>
</evidence>
<dbReference type="KEGG" id="pfre:RM25_1544"/>
<evidence type="ECO:0000256" key="1">
    <source>
        <dbReference type="ARBA" id="ARBA00001933"/>
    </source>
</evidence>
<dbReference type="RefSeq" id="WP_013161492.1">
    <property type="nucleotide sequence ID" value="NZ_CP010341.1"/>
</dbReference>
<protein>
    <recommendedName>
        <fullName evidence="4">Aminotransferase</fullName>
        <ecNumber evidence="4">2.6.1.-</ecNumber>
    </recommendedName>
</protein>
<dbReference type="AlphaFoldDB" id="A0A068VUG1"/>
<dbReference type="InterPro" id="IPR004839">
    <property type="entry name" value="Aminotransferase_I/II_large"/>
</dbReference>
<dbReference type="PATRIC" id="fig|66712.6.peg.1572"/>
<dbReference type="SUPFAM" id="SSF53383">
    <property type="entry name" value="PLP-dependent transferases"/>
    <property type="match status" value="1"/>
</dbReference>
<dbReference type="InterPro" id="IPR015424">
    <property type="entry name" value="PyrdxlP-dep_Trfase"/>
</dbReference>
<dbReference type="InterPro" id="IPR015421">
    <property type="entry name" value="PyrdxlP-dep_Trfase_major"/>
</dbReference>
<comment type="cofactor">
    <cofactor evidence="1 4">
        <name>pyridoxal 5'-phosphate</name>
        <dbReference type="ChEBI" id="CHEBI:597326"/>
    </cofactor>
</comment>
<proteinExistence type="inferred from homology"/>
<dbReference type="NCBIfam" id="TIGR03539">
    <property type="entry name" value="DapC_actino"/>
    <property type="match status" value="1"/>
</dbReference>
<dbReference type="GeneID" id="61221745"/>
<feature type="domain" description="Aminotransferase class I/classII large" evidence="5">
    <location>
        <begin position="29"/>
        <end position="361"/>
    </location>
</feature>
<reference evidence="6" key="1">
    <citation type="submission" date="2014-08" db="EMBL/GenBank/DDBJ databases">
        <authorList>
            <person name="Falentin Helene"/>
        </authorList>
    </citation>
    <scope>NUCLEOTIDE SEQUENCE</scope>
</reference>
<dbReference type="InterPro" id="IPR004838">
    <property type="entry name" value="NHTrfase_class1_PyrdxlP-BS"/>
</dbReference>
<dbReference type="CDD" id="cd00609">
    <property type="entry name" value="AAT_like"/>
    <property type="match status" value="1"/>
</dbReference>
<dbReference type="InterPro" id="IPR019880">
    <property type="entry name" value="OxyQ"/>
</dbReference>
<dbReference type="PROSITE" id="PS00105">
    <property type="entry name" value="AA_TRANSFER_CLASS_1"/>
    <property type="match status" value="1"/>
</dbReference>
<dbReference type="PANTHER" id="PTHR42832:SF3">
    <property type="entry name" value="L-GLUTAMINE--4-(METHYLSULFANYL)-2-OXOBUTANOATE AMINOTRANSFERASE"/>
    <property type="match status" value="1"/>
</dbReference>
<accession>A0A068VUG1</accession>
<dbReference type="GO" id="GO:0030170">
    <property type="term" value="F:pyridoxal phosphate binding"/>
    <property type="evidence" value="ECO:0007669"/>
    <property type="project" value="InterPro"/>
</dbReference>
<dbReference type="Gene3D" id="3.90.1150.10">
    <property type="entry name" value="Aspartate Aminotransferase, domain 1"/>
    <property type="match status" value="1"/>
</dbReference>
<evidence type="ECO:0000313" key="6">
    <source>
        <dbReference type="EMBL" id="CEP27551.1"/>
    </source>
</evidence>
<organism evidence="6">
    <name type="scientific">Propionibacterium freudenreichii subsp. freudenreichii</name>
    <dbReference type="NCBI Taxonomy" id="66712"/>
    <lineage>
        <taxon>Bacteria</taxon>
        <taxon>Bacillati</taxon>
        <taxon>Actinomycetota</taxon>
        <taxon>Actinomycetes</taxon>
        <taxon>Propionibacteriales</taxon>
        <taxon>Propionibacteriaceae</taxon>
        <taxon>Propionibacterium</taxon>
    </lineage>
</organism>
<dbReference type="Gene3D" id="3.40.640.10">
    <property type="entry name" value="Type I PLP-dependent aspartate aminotransferase-like (Major domain)"/>
    <property type="match status" value="1"/>
</dbReference>
<comment type="similarity">
    <text evidence="4">Belongs to the class-I pyridoxal-phosphate-dependent aminotransferase family.</text>
</comment>
<evidence type="ECO:0000259" key="5">
    <source>
        <dbReference type="Pfam" id="PF00155"/>
    </source>
</evidence>
<dbReference type="InterPro" id="IPR050881">
    <property type="entry name" value="LL-DAP_aminotransferase"/>
</dbReference>
<dbReference type="GO" id="GO:0008483">
    <property type="term" value="F:transaminase activity"/>
    <property type="evidence" value="ECO:0007669"/>
    <property type="project" value="UniProtKB-KW"/>
</dbReference>
<sequence>MKLSQSLPDFPWDSLARAKATAQAHPGGIVDLSVGTPTDPTPDLVRDALAAASQAPGYPAVWGSPELRAAIMGYLTRRWNATGLRDRNVTTAIGTKEIVGWLPTLLGLGPDDLVVIPETAYPTYEVGALMAGAHIERCDDPDRVQGAPRLIWLNSPSNPSGAVASGELLRRWVAFARKHHAVIASDECYGEFAFDAKAYSVIDPIINDGDITGLLVVDSLSKRSNMAGYRAGFVAGDEELVTELVALRKHLGMIVPTPVQAAMVAALGDQEHVEQQRARYAARRAIMRRALEAAGFRIDHSQGSLYLWATQGRDGRASIDWLAERGILAAPGDFYGPTSHDHVRLSMTATDERINAAAGRLTS</sequence>
<evidence type="ECO:0000256" key="2">
    <source>
        <dbReference type="ARBA" id="ARBA00022576"/>
    </source>
</evidence>